<dbReference type="Proteomes" id="UP001431221">
    <property type="component" value="Unassembled WGS sequence"/>
</dbReference>
<feature type="domain" description="Transglycosylase SLT" evidence="3">
    <location>
        <begin position="35"/>
        <end position="323"/>
    </location>
</feature>
<dbReference type="InterPro" id="IPR023346">
    <property type="entry name" value="Lysozyme-like_dom_sf"/>
</dbReference>
<gene>
    <name evidence="4" type="ORF">M0H32_21670</name>
</gene>
<sequence length="398" mass="43356">MTRRLRSFPTFAKAALTGLLISTAPTTAQQCGGDFRQFLAGVKQEAVSKGLSPQAADRTLAGAQIDRKVLSRDRAQGVFKMTFLDFSKRVISGYRMKNGAANMKKYAGVFQREEAQYGVPAPVITAFWALETDFGAVQGDFNTVNALATLAHDCRRPELFRPQLIAAIEMVQHGDLDPGSTTGAWAGEIGMVQMLPEDIIKFGKDGNGDGHVKLKESAEDAIMTAGAFIEHLGWRRGEPWLQEVAVPQNLNWIETGLGKTKTGGQWAALGVQPRWGQISSNLPASLLLPQGRKGPAFLAYSNYNIYLEWNQSFVYTTTAAYFATRLAGAPVYTQGNPDPGLNDAQMKQLQTKLSQMGYDVGKIDGILGSGTRDAVQQVQQKLGMPADAWPTPELLNRL</sequence>
<dbReference type="EMBL" id="JALNMJ010000018">
    <property type="protein sequence ID" value="MCK7614787.1"/>
    <property type="molecule type" value="Genomic_DNA"/>
</dbReference>
<feature type="signal peptide" evidence="1">
    <location>
        <begin position="1"/>
        <end position="28"/>
    </location>
</feature>
<dbReference type="Gene3D" id="1.10.530.10">
    <property type="match status" value="1"/>
</dbReference>
<dbReference type="InterPro" id="IPR011970">
    <property type="entry name" value="MltB_2"/>
</dbReference>
<evidence type="ECO:0000256" key="1">
    <source>
        <dbReference type="SAM" id="SignalP"/>
    </source>
</evidence>
<dbReference type="Gene3D" id="1.10.8.350">
    <property type="entry name" value="Bacterial muramidase"/>
    <property type="match status" value="1"/>
</dbReference>
<dbReference type="InterPro" id="IPR036365">
    <property type="entry name" value="PGBD-like_sf"/>
</dbReference>
<dbReference type="InterPro" id="IPR031304">
    <property type="entry name" value="SLT_2"/>
</dbReference>
<dbReference type="InterPro" id="IPR036366">
    <property type="entry name" value="PGBDSf"/>
</dbReference>
<organism evidence="4 5">
    <name type="scientific">Roseibium sediminicola</name>
    <dbReference type="NCBI Taxonomy" id="2933272"/>
    <lineage>
        <taxon>Bacteria</taxon>
        <taxon>Pseudomonadati</taxon>
        <taxon>Pseudomonadota</taxon>
        <taxon>Alphaproteobacteria</taxon>
        <taxon>Hyphomicrobiales</taxon>
        <taxon>Stappiaceae</taxon>
        <taxon>Roseibium</taxon>
    </lineage>
</organism>
<evidence type="ECO:0000313" key="5">
    <source>
        <dbReference type="Proteomes" id="UP001431221"/>
    </source>
</evidence>
<dbReference type="PANTHER" id="PTHR30163">
    <property type="entry name" value="MEMBRANE-BOUND LYTIC MUREIN TRANSGLYCOSYLASE B"/>
    <property type="match status" value="1"/>
</dbReference>
<dbReference type="InterPro" id="IPR002477">
    <property type="entry name" value="Peptidoglycan-bd-like"/>
</dbReference>
<name>A0ABT0H0G6_9HYPH</name>
<proteinExistence type="predicted"/>
<dbReference type="Pfam" id="PF13406">
    <property type="entry name" value="SLT_2"/>
    <property type="match status" value="1"/>
</dbReference>
<dbReference type="PANTHER" id="PTHR30163:SF8">
    <property type="entry name" value="LYTIC MUREIN TRANSGLYCOSYLASE"/>
    <property type="match status" value="1"/>
</dbReference>
<dbReference type="RefSeq" id="WP_248157569.1">
    <property type="nucleotide sequence ID" value="NZ_JALNMJ010000018.1"/>
</dbReference>
<accession>A0ABT0H0G6</accession>
<feature type="domain" description="Peptidoglycan binding-like" evidence="2">
    <location>
        <begin position="343"/>
        <end position="398"/>
    </location>
</feature>
<protein>
    <submittedName>
        <fullName evidence="4">Lytic murein transglycosylase</fullName>
    </submittedName>
</protein>
<evidence type="ECO:0000313" key="4">
    <source>
        <dbReference type="EMBL" id="MCK7614787.1"/>
    </source>
</evidence>
<dbReference type="InterPro" id="IPR043426">
    <property type="entry name" value="MltB-like"/>
</dbReference>
<comment type="caution">
    <text evidence="4">The sequence shown here is derived from an EMBL/GenBank/DDBJ whole genome shotgun (WGS) entry which is preliminary data.</text>
</comment>
<dbReference type="SUPFAM" id="SSF47090">
    <property type="entry name" value="PGBD-like"/>
    <property type="match status" value="1"/>
</dbReference>
<dbReference type="SUPFAM" id="SSF53955">
    <property type="entry name" value="Lysozyme-like"/>
    <property type="match status" value="1"/>
</dbReference>
<reference evidence="4" key="1">
    <citation type="submission" date="2022-04" db="EMBL/GenBank/DDBJ databases">
        <title>Roseibium sp. CAU 1639 isolated from mud.</title>
        <authorList>
            <person name="Kim W."/>
        </authorList>
    </citation>
    <scope>NUCLEOTIDE SEQUENCE</scope>
    <source>
        <strain evidence="4">CAU 1639</strain>
    </source>
</reference>
<keyword evidence="5" id="KW-1185">Reference proteome</keyword>
<feature type="chain" id="PRO_5046545979" evidence="1">
    <location>
        <begin position="29"/>
        <end position="398"/>
    </location>
</feature>
<dbReference type="Pfam" id="PF01471">
    <property type="entry name" value="PG_binding_1"/>
    <property type="match status" value="1"/>
</dbReference>
<dbReference type="NCBIfam" id="TIGR02283">
    <property type="entry name" value="MltB_2"/>
    <property type="match status" value="1"/>
</dbReference>
<evidence type="ECO:0000259" key="3">
    <source>
        <dbReference type="Pfam" id="PF13406"/>
    </source>
</evidence>
<evidence type="ECO:0000259" key="2">
    <source>
        <dbReference type="Pfam" id="PF01471"/>
    </source>
</evidence>
<dbReference type="Gene3D" id="1.10.101.10">
    <property type="entry name" value="PGBD-like superfamily/PGBD"/>
    <property type="match status" value="1"/>
</dbReference>
<keyword evidence="1" id="KW-0732">Signal</keyword>